<evidence type="ECO:0000256" key="6">
    <source>
        <dbReference type="ARBA" id="ARBA00022490"/>
    </source>
</evidence>
<evidence type="ECO:0000256" key="9">
    <source>
        <dbReference type="SAM" id="Phobius"/>
    </source>
</evidence>
<dbReference type="Pfam" id="PF00326">
    <property type="entry name" value="Peptidase_S9"/>
    <property type="match status" value="1"/>
</dbReference>
<keyword evidence="6" id="KW-0963">Cytoplasm</keyword>
<evidence type="ECO:0000313" key="12">
    <source>
        <dbReference type="EMBL" id="KAK9803410.1"/>
    </source>
</evidence>
<feature type="domain" description="Acylamino-acid-releasing enzyme N-terminal" evidence="11">
    <location>
        <begin position="349"/>
        <end position="504"/>
    </location>
</feature>
<keyword evidence="9" id="KW-0812">Transmembrane</keyword>
<feature type="region of interest" description="Disordered" evidence="8">
    <location>
        <begin position="228"/>
        <end position="267"/>
    </location>
</feature>
<dbReference type="Proteomes" id="UP001489004">
    <property type="component" value="Unassembled WGS sequence"/>
</dbReference>
<dbReference type="GO" id="GO:0006508">
    <property type="term" value="P:proteolysis"/>
    <property type="evidence" value="ECO:0007669"/>
    <property type="project" value="InterPro"/>
</dbReference>
<feature type="transmembrane region" description="Helical" evidence="9">
    <location>
        <begin position="566"/>
        <end position="586"/>
    </location>
</feature>
<reference evidence="12 13" key="1">
    <citation type="journal article" date="2024" name="Nat. Commun.">
        <title>Phylogenomics reveals the evolutionary origins of lichenization in chlorophyte algae.</title>
        <authorList>
            <person name="Puginier C."/>
            <person name="Libourel C."/>
            <person name="Otte J."/>
            <person name="Skaloud P."/>
            <person name="Haon M."/>
            <person name="Grisel S."/>
            <person name="Petersen M."/>
            <person name="Berrin J.G."/>
            <person name="Delaux P.M."/>
            <person name="Dal Grande F."/>
            <person name="Keller J."/>
        </authorList>
    </citation>
    <scope>NUCLEOTIDE SEQUENCE [LARGE SCALE GENOMIC DNA]</scope>
    <source>
        <strain evidence="12 13">SAG 2043</strain>
    </source>
</reference>
<evidence type="ECO:0000256" key="1">
    <source>
        <dbReference type="ARBA" id="ARBA00000721"/>
    </source>
</evidence>
<dbReference type="AlphaFoldDB" id="A0AAW1NZD3"/>
<evidence type="ECO:0000256" key="3">
    <source>
        <dbReference type="ARBA" id="ARBA00010040"/>
    </source>
</evidence>
<keyword evidence="9" id="KW-0472">Membrane</keyword>
<dbReference type="GO" id="GO:0005737">
    <property type="term" value="C:cytoplasm"/>
    <property type="evidence" value="ECO:0007669"/>
    <property type="project" value="UniProtKB-SubCell"/>
</dbReference>
<comment type="caution">
    <text evidence="12">The sequence shown here is derived from an EMBL/GenBank/DDBJ whole genome shotgun (WGS) entry which is preliminary data.</text>
</comment>
<accession>A0AAW1NZD3</accession>
<dbReference type="GO" id="GO:0008242">
    <property type="term" value="F:omega peptidase activity"/>
    <property type="evidence" value="ECO:0007669"/>
    <property type="project" value="UniProtKB-EC"/>
</dbReference>
<evidence type="ECO:0000256" key="7">
    <source>
        <dbReference type="ARBA" id="ARBA00022801"/>
    </source>
</evidence>
<dbReference type="GO" id="GO:0004252">
    <property type="term" value="F:serine-type endopeptidase activity"/>
    <property type="evidence" value="ECO:0007669"/>
    <property type="project" value="TreeGrafter"/>
</dbReference>
<evidence type="ECO:0000313" key="13">
    <source>
        <dbReference type="Proteomes" id="UP001489004"/>
    </source>
</evidence>
<dbReference type="Pfam" id="PF19283">
    <property type="entry name" value="APEH_N"/>
    <property type="match status" value="2"/>
</dbReference>
<comment type="similarity">
    <text evidence="3">Belongs to the peptidase S9C family.</text>
</comment>
<organism evidence="12 13">
    <name type="scientific">[Myrmecia] bisecta</name>
    <dbReference type="NCBI Taxonomy" id="41462"/>
    <lineage>
        <taxon>Eukaryota</taxon>
        <taxon>Viridiplantae</taxon>
        <taxon>Chlorophyta</taxon>
        <taxon>core chlorophytes</taxon>
        <taxon>Trebouxiophyceae</taxon>
        <taxon>Trebouxiales</taxon>
        <taxon>Trebouxiaceae</taxon>
        <taxon>Myrmecia</taxon>
    </lineage>
</organism>
<dbReference type="InterPro" id="IPR001375">
    <property type="entry name" value="Peptidase_S9_cat"/>
</dbReference>
<dbReference type="PANTHER" id="PTHR42776:SF4">
    <property type="entry name" value="ACYLAMINO-ACID-RELEASING ENZYME"/>
    <property type="match status" value="1"/>
</dbReference>
<proteinExistence type="inferred from homology"/>
<feature type="compositionally biased region" description="Low complexity" evidence="8">
    <location>
        <begin position="235"/>
        <end position="244"/>
    </location>
</feature>
<evidence type="ECO:0000256" key="8">
    <source>
        <dbReference type="SAM" id="MobiDB-lite"/>
    </source>
</evidence>
<name>A0AAW1NZD3_9CHLO</name>
<dbReference type="InterPro" id="IPR029058">
    <property type="entry name" value="AB_hydrolase_fold"/>
</dbReference>
<evidence type="ECO:0000259" key="11">
    <source>
        <dbReference type="Pfam" id="PF19283"/>
    </source>
</evidence>
<gene>
    <name evidence="12" type="ORF">WJX72_008476</name>
</gene>
<keyword evidence="13" id="KW-1185">Reference proteome</keyword>
<dbReference type="EMBL" id="JALJOR010000021">
    <property type="protein sequence ID" value="KAK9803410.1"/>
    <property type="molecule type" value="Genomic_DNA"/>
</dbReference>
<dbReference type="EC" id="3.4.19.1" evidence="5"/>
<evidence type="ECO:0000256" key="2">
    <source>
        <dbReference type="ARBA" id="ARBA00004496"/>
    </source>
</evidence>
<dbReference type="Gene3D" id="3.40.50.1820">
    <property type="entry name" value="alpha/beta hydrolase"/>
    <property type="match status" value="1"/>
</dbReference>
<comment type="subunit">
    <text evidence="4">Homotetramer.</text>
</comment>
<feature type="domain" description="Peptidase S9 prolyl oligopeptidase catalytic" evidence="10">
    <location>
        <begin position="576"/>
        <end position="790"/>
    </location>
</feature>
<dbReference type="PANTHER" id="PTHR42776">
    <property type="entry name" value="SERINE PEPTIDASE S9 FAMILY MEMBER"/>
    <property type="match status" value="1"/>
</dbReference>
<protein>
    <recommendedName>
        <fullName evidence="5">acylaminoacyl-peptidase</fullName>
        <ecNumber evidence="5">3.4.19.1</ecNumber>
    </recommendedName>
</protein>
<sequence length="793" mass="85463">MLAARWCSHSTFCTSRFQHSGAVPGLCYLRSAYSSSRRVLHRCRAPALREIEATAMTQSTTYQSAASLDAALRDEPQGMESEARLLTVLTEIPTISKAWCYPGTGSNVQVTIQRTQRNLPANKQRAYLSSFTLNKGLTAVGGSFPVELKDVQLLSLSPSGKRHFIVRAGSDSASALLEIWGGGRLLKELSVPKSVHGPVYNDGWFGVGAAWSPDERRIAYVAEAPPSARTPEWGASASSQSSAQVDSNGAKPAAKEQAGPKGWRGVGEWQEDWGELNTGKSPPALFVLDTKAWAVSRVQGVPADVSAGQPTWAPSGDMLVFTAWPHSARNMPSMPQRLGIVYCMNRPRLVFHSHEASCQTGVHCGTAALYALSWQTGDSQAAARQAASSGADCIVDVVHSVANDRTKFPGLYATAVAPYPFVGPEELLITTQWGSKTHIVKVDVGAKTVQRVTPDDAGSWTYLSASQGVVLASTSAPNAPSALMAASPSGAAADGPWQWQKLEACEREPLEAGAEDALRQVQWEIIQVAPTTPPADLNFETIILRSSVQPGPRPTILAPHGGPHSAYPAAFFLPYAFLVALGYNILLVNFRGSTGQGEGSICSLPGKAGENDVADCIAALDAGVKAGYVDPGRVALVGGSHGGFLTGHLCGQHPDRFKCAVLRNPVCDLTLMIHVSDIPDWIYVEAYGVKEGIKRMRARPSAEDLARFLEVSPVAHARNVKAPMFFMLGAKDRRVPMIDAKQYINALRSRPDGPETRTIVFPEDWHGLDKPQTEFEQWLNVAWWLKRHMGADQ</sequence>
<keyword evidence="7" id="KW-0378">Hydrolase</keyword>
<keyword evidence="9" id="KW-1133">Transmembrane helix</keyword>
<feature type="domain" description="Acylamino-acid-releasing enzyme N-terminal" evidence="11">
    <location>
        <begin position="78"/>
        <end position="347"/>
    </location>
</feature>
<dbReference type="SUPFAM" id="SSF82171">
    <property type="entry name" value="DPP6 N-terminal domain-like"/>
    <property type="match status" value="1"/>
</dbReference>
<comment type="subcellular location">
    <subcellularLocation>
        <location evidence="2">Cytoplasm</location>
    </subcellularLocation>
</comment>
<dbReference type="InterPro" id="IPR045550">
    <property type="entry name" value="AARE_N"/>
</dbReference>
<evidence type="ECO:0000256" key="4">
    <source>
        <dbReference type="ARBA" id="ARBA00011881"/>
    </source>
</evidence>
<dbReference type="SUPFAM" id="SSF53474">
    <property type="entry name" value="alpha/beta-Hydrolases"/>
    <property type="match status" value="1"/>
</dbReference>
<evidence type="ECO:0000256" key="5">
    <source>
        <dbReference type="ARBA" id="ARBA00012917"/>
    </source>
</evidence>
<evidence type="ECO:0000259" key="10">
    <source>
        <dbReference type="Pfam" id="PF00326"/>
    </source>
</evidence>
<comment type="catalytic activity">
    <reaction evidence="1">
        <text>Cleavage of an N-acetyl or N-formyl amino acid from the N-terminus of a polypeptide.</text>
        <dbReference type="EC" id="3.4.19.1"/>
    </reaction>
</comment>